<accession>A0A2V3VUG0</accession>
<dbReference type="SUPFAM" id="SSF161098">
    <property type="entry name" value="MetI-like"/>
    <property type="match status" value="1"/>
</dbReference>
<evidence type="ECO:0000259" key="8">
    <source>
        <dbReference type="PROSITE" id="PS50928"/>
    </source>
</evidence>
<dbReference type="GO" id="GO:0005886">
    <property type="term" value="C:plasma membrane"/>
    <property type="evidence" value="ECO:0007669"/>
    <property type="project" value="UniProtKB-SubCell"/>
</dbReference>
<dbReference type="Pfam" id="PF00528">
    <property type="entry name" value="BPD_transp_1"/>
    <property type="match status" value="1"/>
</dbReference>
<feature type="transmembrane region" description="Helical" evidence="7">
    <location>
        <begin position="148"/>
        <end position="168"/>
    </location>
</feature>
<dbReference type="OrthoDB" id="9771544at2"/>
<evidence type="ECO:0000256" key="4">
    <source>
        <dbReference type="ARBA" id="ARBA00022692"/>
    </source>
</evidence>
<dbReference type="CDD" id="cd06261">
    <property type="entry name" value="TM_PBP2"/>
    <property type="match status" value="1"/>
</dbReference>
<protein>
    <submittedName>
        <fullName evidence="9">Carbohydrate ABC transporter membrane protein 2 (CUT1 family)</fullName>
    </submittedName>
</protein>
<dbReference type="PANTHER" id="PTHR43744:SF3">
    <property type="entry name" value="LACTOSE TRANSPORT SYSTEM PERMEASE PROTEIN LACG"/>
    <property type="match status" value="1"/>
</dbReference>
<feature type="transmembrane region" description="Helical" evidence="7">
    <location>
        <begin position="82"/>
        <end position="106"/>
    </location>
</feature>
<dbReference type="EMBL" id="QJJQ01000010">
    <property type="protein sequence ID" value="PXW85573.1"/>
    <property type="molecule type" value="Genomic_DNA"/>
</dbReference>
<feature type="transmembrane region" description="Helical" evidence="7">
    <location>
        <begin position="206"/>
        <end position="226"/>
    </location>
</feature>
<evidence type="ECO:0000313" key="9">
    <source>
        <dbReference type="EMBL" id="PXW85573.1"/>
    </source>
</evidence>
<evidence type="ECO:0000256" key="2">
    <source>
        <dbReference type="ARBA" id="ARBA00022448"/>
    </source>
</evidence>
<reference evidence="9 10" key="1">
    <citation type="submission" date="2018-05" db="EMBL/GenBank/DDBJ databases">
        <title>Genomic Encyclopedia of Type Strains, Phase IV (KMG-IV): sequencing the most valuable type-strain genomes for metagenomic binning, comparative biology and taxonomic classification.</title>
        <authorList>
            <person name="Goeker M."/>
        </authorList>
    </citation>
    <scope>NUCLEOTIDE SEQUENCE [LARGE SCALE GENOMIC DNA]</scope>
    <source>
        <strain evidence="9 10">DSM 28556</strain>
    </source>
</reference>
<keyword evidence="4 7" id="KW-0812">Transmembrane</keyword>
<comment type="caution">
    <text evidence="9">The sequence shown here is derived from an EMBL/GenBank/DDBJ whole genome shotgun (WGS) entry which is preliminary data.</text>
</comment>
<evidence type="ECO:0000256" key="3">
    <source>
        <dbReference type="ARBA" id="ARBA00022475"/>
    </source>
</evidence>
<dbReference type="Gene3D" id="1.10.3720.10">
    <property type="entry name" value="MetI-like"/>
    <property type="match status" value="1"/>
</dbReference>
<feature type="transmembrane region" description="Helical" evidence="7">
    <location>
        <begin position="21"/>
        <end position="40"/>
    </location>
</feature>
<feature type="transmembrane region" description="Helical" evidence="7">
    <location>
        <begin position="118"/>
        <end position="142"/>
    </location>
</feature>
<proteinExistence type="inferred from homology"/>
<keyword evidence="5 7" id="KW-1133">Transmembrane helix</keyword>
<evidence type="ECO:0000256" key="1">
    <source>
        <dbReference type="ARBA" id="ARBA00004651"/>
    </source>
</evidence>
<evidence type="ECO:0000313" key="10">
    <source>
        <dbReference type="Proteomes" id="UP000247978"/>
    </source>
</evidence>
<sequence>MSSNDKKRRFSFSSYHFKRKAVLYIILTAIALLTVIPFIWTLSTALKGPNEAVFSMPPNFIPKDFTLDNFIEVWQTLPIPLYFWNSLIITFWGMILPILLATLAGFPLARMNFKGKNIIFIIIIATMMVPAEATMIPIYLILNKIGLLGTFTGVVLPIAVNAFGIFLMRQAFLNIPREIEESAIIDGANVFQIWWKILLPMVKPMIATLGILSFIGAWNSFLWPLIVLRDESMHPLTLGLYKLDGAFEASTRAVATGSIIALVPVIIIFLLLQRHFINSATSGSIKG</sequence>
<evidence type="ECO:0000256" key="7">
    <source>
        <dbReference type="RuleBase" id="RU363032"/>
    </source>
</evidence>
<dbReference type="PROSITE" id="PS50928">
    <property type="entry name" value="ABC_TM1"/>
    <property type="match status" value="1"/>
</dbReference>
<dbReference type="AlphaFoldDB" id="A0A2V3VUG0"/>
<comment type="similarity">
    <text evidence="7">Belongs to the binding-protein-dependent transport system permease family.</text>
</comment>
<name>A0A2V3VUG0_9BACI</name>
<dbReference type="InterPro" id="IPR000515">
    <property type="entry name" value="MetI-like"/>
</dbReference>
<dbReference type="Proteomes" id="UP000247978">
    <property type="component" value="Unassembled WGS sequence"/>
</dbReference>
<dbReference type="InterPro" id="IPR035906">
    <property type="entry name" value="MetI-like_sf"/>
</dbReference>
<organism evidence="9 10">
    <name type="scientific">Pseudogracilibacillus auburnensis</name>
    <dbReference type="NCBI Taxonomy" id="1494959"/>
    <lineage>
        <taxon>Bacteria</taxon>
        <taxon>Bacillati</taxon>
        <taxon>Bacillota</taxon>
        <taxon>Bacilli</taxon>
        <taxon>Bacillales</taxon>
        <taxon>Bacillaceae</taxon>
        <taxon>Pseudogracilibacillus</taxon>
    </lineage>
</organism>
<dbReference type="RefSeq" id="WP_110396033.1">
    <property type="nucleotide sequence ID" value="NZ_JADIJL010000026.1"/>
</dbReference>
<evidence type="ECO:0000256" key="6">
    <source>
        <dbReference type="ARBA" id="ARBA00023136"/>
    </source>
</evidence>
<gene>
    <name evidence="9" type="ORF">DFR56_11073</name>
</gene>
<dbReference type="PANTHER" id="PTHR43744">
    <property type="entry name" value="ABC TRANSPORTER PERMEASE PROTEIN MG189-RELATED-RELATED"/>
    <property type="match status" value="1"/>
</dbReference>
<keyword evidence="2 7" id="KW-0813">Transport</keyword>
<feature type="transmembrane region" description="Helical" evidence="7">
    <location>
        <begin position="253"/>
        <end position="272"/>
    </location>
</feature>
<keyword evidence="3" id="KW-1003">Cell membrane</keyword>
<evidence type="ECO:0000256" key="5">
    <source>
        <dbReference type="ARBA" id="ARBA00022989"/>
    </source>
</evidence>
<keyword evidence="6 7" id="KW-0472">Membrane</keyword>
<feature type="domain" description="ABC transmembrane type-1" evidence="8">
    <location>
        <begin position="83"/>
        <end position="272"/>
    </location>
</feature>
<dbReference type="GO" id="GO:0055085">
    <property type="term" value="P:transmembrane transport"/>
    <property type="evidence" value="ECO:0007669"/>
    <property type="project" value="InterPro"/>
</dbReference>
<keyword evidence="10" id="KW-1185">Reference proteome</keyword>
<comment type="subcellular location">
    <subcellularLocation>
        <location evidence="1 7">Cell membrane</location>
        <topology evidence="1 7">Multi-pass membrane protein</topology>
    </subcellularLocation>
</comment>